<sequence length="75" mass="7986">MYFDELGISVGPAYRRSPIPLDLLAAVATAISLHPAGRICQSASCTIATVIPTARVRAIPVAPSSDKRCLLPRRI</sequence>
<dbReference type="EMBL" id="SPHZ02000006">
    <property type="protein sequence ID" value="KAF0910775.1"/>
    <property type="molecule type" value="Genomic_DNA"/>
</dbReference>
<evidence type="ECO:0000313" key="2">
    <source>
        <dbReference type="Proteomes" id="UP000479710"/>
    </source>
</evidence>
<gene>
    <name evidence="1" type="ORF">E2562_004753</name>
</gene>
<comment type="caution">
    <text evidence="1">The sequence shown here is derived from an EMBL/GenBank/DDBJ whole genome shotgun (WGS) entry which is preliminary data.</text>
</comment>
<dbReference type="AlphaFoldDB" id="A0A6G1DD91"/>
<proteinExistence type="predicted"/>
<keyword evidence="2" id="KW-1185">Reference proteome</keyword>
<organism evidence="1 2">
    <name type="scientific">Oryza meyeriana var. granulata</name>
    <dbReference type="NCBI Taxonomy" id="110450"/>
    <lineage>
        <taxon>Eukaryota</taxon>
        <taxon>Viridiplantae</taxon>
        <taxon>Streptophyta</taxon>
        <taxon>Embryophyta</taxon>
        <taxon>Tracheophyta</taxon>
        <taxon>Spermatophyta</taxon>
        <taxon>Magnoliopsida</taxon>
        <taxon>Liliopsida</taxon>
        <taxon>Poales</taxon>
        <taxon>Poaceae</taxon>
        <taxon>BOP clade</taxon>
        <taxon>Oryzoideae</taxon>
        <taxon>Oryzeae</taxon>
        <taxon>Oryzinae</taxon>
        <taxon>Oryza</taxon>
        <taxon>Oryza meyeriana</taxon>
    </lineage>
</organism>
<accession>A0A6G1DD91</accession>
<dbReference type="Proteomes" id="UP000479710">
    <property type="component" value="Unassembled WGS sequence"/>
</dbReference>
<reference evidence="1 2" key="1">
    <citation type="submission" date="2019-11" db="EMBL/GenBank/DDBJ databases">
        <title>Whole genome sequence of Oryza granulata.</title>
        <authorList>
            <person name="Li W."/>
        </authorList>
    </citation>
    <scope>NUCLEOTIDE SEQUENCE [LARGE SCALE GENOMIC DNA]</scope>
    <source>
        <strain evidence="2">cv. Menghai</strain>
        <tissue evidence="1">Leaf</tissue>
    </source>
</reference>
<name>A0A6G1DD91_9ORYZ</name>
<protein>
    <submittedName>
        <fullName evidence="1">Uncharacterized protein</fullName>
    </submittedName>
</protein>
<evidence type="ECO:0000313" key="1">
    <source>
        <dbReference type="EMBL" id="KAF0910775.1"/>
    </source>
</evidence>